<evidence type="ECO:0000256" key="1">
    <source>
        <dbReference type="SAM" id="SignalP"/>
    </source>
</evidence>
<reference evidence="2" key="1">
    <citation type="journal article" date="2022" name="Plant J.">
        <title>Strategies of tolerance reflected in two North American maple genomes.</title>
        <authorList>
            <person name="McEvoy S.L."/>
            <person name="Sezen U.U."/>
            <person name="Trouern-Trend A."/>
            <person name="McMahon S.M."/>
            <person name="Schaberg P.G."/>
            <person name="Yang J."/>
            <person name="Wegrzyn J.L."/>
            <person name="Swenson N.G."/>
        </authorList>
    </citation>
    <scope>NUCLEOTIDE SEQUENCE</scope>
    <source>
        <strain evidence="2">91603</strain>
    </source>
</reference>
<comment type="caution">
    <text evidence="2">The sequence shown here is derived from an EMBL/GenBank/DDBJ whole genome shotgun (WGS) entry which is preliminary data.</text>
</comment>
<accession>A0AAD5IFG3</accession>
<feature type="signal peptide" evidence="1">
    <location>
        <begin position="1"/>
        <end position="19"/>
    </location>
</feature>
<dbReference type="EMBL" id="JAJSOW010000106">
    <property type="protein sequence ID" value="KAI9160019.1"/>
    <property type="molecule type" value="Genomic_DNA"/>
</dbReference>
<name>A0AAD5IFG3_ACENE</name>
<evidence type="ECO:0000313" key="3">
    <source>
        <dbReference type="Proteomes" id="UP001064489"/>
    </source>
</evidence>
<reference evidence="2" key="2">
    <citation type="submission" date="2023-02" db="EMBL/GenBank/DDBJ databases">
        <authorList>
            <person name="Swenson N.G."/>
            <person name="Wegrzyn J.L."/>
            <person name="Mcevoy S.L."/>
        </authorList>
    </citation>
    <scope>NUCLEOTIDE SEQUENCE</scope>
    <source>
        <strain evidence="2">91603</strain>
        <tissue evidence="2">Leaf</tissue>
    </source>
</reference>
<proteinExistence type="predicted"/>
<evidence type="ECO:0000313" key="2">
    <source>
        <dbReference type="EMBL" id="KAI9160019.1"/>
    </source>
</evidence>
<protein>
    <recommendedName>
        <fullName evidence="4">Secreted protein</fullName>
    </recommendedName>
</protein>
<keyword evidence="3" id="KW-1185">Reference proteome</keyword>
<sequence length="127" mass="14262">MCLRLLLLASKLLWNSFESSLNKDMLCLFKLPYHVRASSERVKGKTLHLTASDTFCIFIHSSGRNGSDLGYLQASLGVLRRPLDLPKYFFWYPYPDDVIPPYDPVGGGASSEEPLVRISRHALPGYG</sequence>
<gene>
    <name evidence="2" type="ORF">LWI28_004308</name>
</gene>
<evidence type="ECO:0008006" key="4">
    <source>
        <dbReference type="Google" id="ProtNLM"/>
    </source>
</evidence>
<organism evidence="2 3">
    <name type="scientific">Acer negundo</name>
    <name type="common">Box elder</name>
    <dbReference type="NCBI Taxonomy" id="4023"/>
    <lineage>
        <taxon>Eukaryota</taxon>
        <taxon>Viridiplantae</taxon>
        <taxon>Streptophyta</taxon>
        <taxon>Embryophyta</taxon>
        <taxon>Tracheophyta</taxon>
        <taxon>Spermatophyta</taxon>
        <taxon>Magnoliopsida</taxon>
        <taxon>eudicotyledons</taxon>
        <taxon>Gunneridae</taxon>
        <taxon>Pentapetalae</taxon>
        <taxon>rosids</taxon>
        <taxon>malvids</taxon>
        <taxon>Sapindales</taxon>
        <taxon>Sapindaceae</taxon>
        <taxon>Hippocastanoideae</taxon>
        <taxon>Acereae</taxon>
        <taxon>Acer</taxon>
    </lineage>
</organism>
<keyword evidence="1" id="KW-0732">Signal</keyword>
<feature type="chain" id="PRO_5041904737" description="Secreted protein" evidence="1">
    <location>
        <begin position="20"/>
        <end position="127"/>
    </location>
</feature>
<dbReference type="Proteomes" id="UP001064489">
    <property type="component" value="Chromosome 2"/>
</dbReference>
<dbReference type="AlphaFoldDB" id="A0AAD5IFG3"/>